<evidence type="ECO:0000313" key="8">
    <source>
        <dbReference type="EMBL" id="GMH69145.1"/>
    </source>
</evidence>
<feature type="transmembrane region" description="Helical" evidence="5">
    <location>
        <begin position="131"/>
        <end position="159"/>
    </location>
</feature>
<dbReference type="Pfam" id="PF03798">
    <property type="entry name" value="TRAM_LAG1_CLN8"/>
    <property type="match status" value="1"/>
</dbReference>
<dbReference type="EMBL" id="BRXZ01002735">
    <property type="protein sequence ID" value="GMH69145.1"/>
    <property type="molecule type" value="Genomic_DNA"/>
</dbReference>
<comment type="subcellular location">
    <subcellularLocation>
        <location evidence="1">Membrane</location>
        <topology evidence="1">Multi-pass membrane protein</topology>
    </subcellularLocation>
</comment>
<feature type="chain" id="PRO_5040934826" description="TLC domain-containing protein" evidence="6">
    <location>
        <begin position="22"/>
        <end position="224"/>
    </location>
</feature>
<evidence type="ECO:0000256" key="5">
    <source>
        <dbReference type="SAM" id="Phobius"/>
    </source>
</evidence>
<keyword evidence="3 5" id="KW-1133">Transmembrane helix</keyword>
<proteinExistence type="predicted"/>
<gene>
    <name evidence="8" type="ORF">TrRE_jg8432</name>
</gene>
<accession>A0A9W7AJZ1</accession>
<keyword evidence="6" id="KW-0732">Signal</keyword>
<evidence type="ECO:0000256" key="3">
    <source>
        <dbReference type="ARBA" id="ARBA00022989"/>
    </source>
</evidence>
<comment type="caution">
    <text evidence="8">The sequence shown here is derived from an EMBL/GenBank/DDBJ whole genome shotgun (WGS) entry which is preliminary data.</text>
</comment>
<dbReference type="InterPro" id="IPR040327">
    <property type="entry name" value="At5g14285-like"/>
</dbReference>
<keyword evidence="9" id="KW-1185">Reference proteome</keyword>
<dbReference type="PANTHER" id="PTHR31766">
    <property type="entry name" value="GLABROUS1 ENHANCER-BINDING PROTEIN-LIKE 2"/>
    <property type="match status" value="1"/>
</dbReference>
<dbReference type="GO" id="GO:0016020">
    <property type="term" value="C:membrane"/>
    <property type="evidence" value="ECO:0007669"/>
    <property type="project" value="UniProtKB-SubCell"/>
</dbReference>
<protein>
    <recommendedName>
        <fullName evidence="7">TLC domain-containing protein</fullName>
    </recommendedName>
</protein>
<evidence type="ECO:0000256" key="2">
    <source>
        <dbReference type="ARBA" id="ARBA00022692"/>
    </source>
</evidence>
<evidence type="ECO:0000256" key="4">
    <source>
        <dbReference type="ARBA" id="ARBA00023136"/>
    </source>
</evidence>
<organism evidence="8 9">
    <name type="scientific">Triparma retinervis</name>
    <dbReference type="NCBI Taxonomy" id="2557542"/>
    <lineage>
        <taxon>Eukaryota</taxon>
        <taxon>Sar</taxon>
        <taxon>Stramenopiles</taxon>
        <taxon>Ochrophyta</taxon>
        <taxon>Bolidophyceae</taxon>
        <taxon>Parmales</taxon>
        <taxon>Triparmaceae</taxon>
        <taxon>Triparma</taxon>
    </lineage>
</organism>
<dbReference type="Proteomes" id="UP001165082">
    <property type="component" value="Unassembled WGS sequence"/>
</dbReference>
<dbReference type="PANTHER" id="PTHR31766:SF2">
    <property type="entry name" value="GLABROUS1 ENHANCER-BINDING PROTEIN-LIKE 2"/>
    <property type="match status" value="1"/>
</dbReference>
<feature type="domain" description="TLC" evidence="7">
    <location>
        <begin position="29"/>
        <end position="188"/>
    </location>
</feature>
<evidence type="ECO:0000313" key="9">
    <source>
        <dbReference type="Proteomes" id="UP001165082"/>
    </source>
</evidence>
<reference evidence="8" key="1">
    <citation type="submission" date="2022-07" db="EMBL/GenBank/DDBJ databases">
        <title>Genome analysis of Parmales, a sister group of diatoms, reveals the evolutionary specialization of diatoms from phago-mixotrophs to photoautotrophs.</title>
        <authorList>
            <person name="Ban H."/>
            <person name="Sato S."/>
            <person name="Yoshikawa S."/>
            <person name="Kazumasa Y."/>
            <person name="Nakamura Y."/>
            <person name="Ichinomiya M."/>
            <person name="Saitoh K."/>
            <person name="Sato N."/>
            <person name="Blanc-Mathieu R."/>
            <person name="Endo H."/>
            <person name="Kuwata A."/>
            <person name="Ogata H."/>
        </authorList>
    </citation>
    <scope>NUCLEOTIDE SEQUENCE</scope>
</reference>
<dbReference type="InterPro" id="IPR006634">
    <property type="entry name" value="TLC-dom"/>
</dbReference>
<dbReference type="OrthoDB" id="204175at2759"/>
<feature type="transmembrane region" description="Helical" evidence="5">
    <location>
        <begin position="179"/>
        <end position="199"/>
    </location>
</feature>
<keyword evidence="2 5" id="KW-0812">Transmembrane</keyword>
<name>A0A9W7AJZ1_9STRA</name>
<evidence type="ECO:0000256" key="1">
    <source>
        <dbReference type="ARBA" id="ARBA00004141"/>
    </source>
</evidence>
<sequence length="224" mass="25141">MFSVPVCFACHSLLWMEGSLGDIAAGTSDYTDGWNWLTMVTMKYTSAYMLQDLLMMLLDEYRYVSDEPYFVSFVLHHTGCLIYLSMVRYYSAGSFSVLILILMGEITNPMQNTINVCLQGIKAGKKWPRKVLSVVNPIFGLGFAVVRLMIAPLFAVLFLDQLIRKKYTGEVTTDIPLGVGALWSLLFLATIHGSFPFAVEKLRAGGFLFWEKGEKGEKGEKKKA</sequence>
<feature type="signal peptide" evidence="6">
    <location>
        <begin position="1"/>
        <end position="21"/>
    </location>
</feature>
<evidence type="ECO:0000256" key="6">
    <source>
        <dbReference type="SAM" id="SignalP"/>
    </source>
</evidence>
<keyword evidence="4 5" id="KW-0472">Membrane</keyword>
<feature type="transmembrane region" description="Helical" evidence="5">
    <location>
        <begin position="92"/>
        <end position="110"/>
    </location>
</feature>
<evidence type="ECO:0000259" key="7">
    <source>
        <dbReference type="Pfam" id="PF03798"/>
    </source>
</evidence>
<dbReference type="AlphaFoldDB" id="A0A9W7AJZ1"/>